<gene>
    <name evidence="3" type="ORF">RFH988_LOCUS18731</name>
</gene>
<feature type="region of interest" description="Disordered" evidence="1">
    <location>
        <begin position="440"/>
        <end position="461"/>
    </location>
</feature>
<evidence type="ECO:0000313" key="4">
    <source>
        <dbReference type="Proteomes" id="UP000663882"/>
    </source>
</evidence>
<proteinExistence type="predicted"/>
<dbReference type="EMBL" id="CAJNOO010001067">
    <property type="protein sequence ID" value="CAF1089653.1"/>
    <property type="molecule type" value="Genomic_DNA"/>
</dbReference>
<dbReference type="OrthoDB" id="10059251at2759"/>
<protein>
    <submittedName>
        <fullName evidence="3">Uncharacterized protein</fullName>
    </submittedName>
</protein>
<reference evidence="3" key="1">
    <citation type="submission" date="2021-02" db="EMBL/GenBank/DDBJ databases">
        <authorList>
            <person name="Nowell W R."/>
        </authorList>
    </citation>
    <scope>NUCLEOTIDE SEQUENCE</scope>
</reference>
<organism evidence="3 4">
    <name type="scientific">Rotaria sordida</name>
    <dbReference type="NCBI Taxonomy" id="392033"/>
    <lineage>
        <taxon>Eukaryota</taxon>
        <taxon>Metazoa</taxon>
        <taxon>Spiralia</taxon>
        <taxon>Gnathifera</taxon>
        <taxon>Rotifera</taxon>
        <taxon>Eurotatoria</taxon>
        <taxon>Bdelloidea</taxon>
        <taxon>Philodinida</taxon>
        <taxon>Philodinidae</taxon>
        <taxon>Rotaria</taxon>
    </lineage>
</organism>
<evidence type="ECO:0000313" key="3">
    <source>
        <dbReference type="EMBL" id="CAF1089653.1"/>
    </source>
</evidence>
<evidence type="ECO:0000256" key="2">
    <source>
        <dbReference type="SAM" id="Phobius"/>
    </source>
</evidence>
<keyword evidence="2" id="KW-0472">Membrane</keyword>
<feature type="transmembrane region" description="Helical" evidence="2">
    <location>
        <begin position="377"/>
        <end position="405"/>
    </location>
</feature>
<name>A0A814N7G9_9BILA</name>
<evidence type="ECO:0000256" key="1">
    <source>
        <dbReference type="SAM" id="MobiDB-lite"/>
    </source>
</evidence>
<comment type="caution">
    <text evidence="3">The sequence shown here is derived from an EMBL/GenBank/DDBJ whole genome shotgun (WGS) entry which is preliminary data.</text>
</comment>
<feature type="compositionally biased region" description="Pro residues" evidence="1">
    <location>
        <begin position="450"/>
        <end position="459"/>
    </location>
</feature>
<sequence>MQQHQQCIDRRRAGLMNSNNKTKYDDFYTKLERIRLSAAASSSKLHPRRTATEVLDETKVFFVKSQEVLHNRQTLSNNQRIKSTFRTAQPHRSPYHEYEQLDLSLQSSTSSTTTTATDISDCAFESVSILSLSDQTTLDSTNSPTHRKKPIVPSSITVIEQTAEITCAILVIINDQCLLLPSVKQVQVTRKHKNMAQAMFHEKVIRKRSKTLTKEYQTMATTHLSLTTANESLTKTEQGSSSFSNSFYKAINFVQQKLSAANDEQKQQFTNIREKDFLFVIINADINKVKHSSINKAIIEHGSYDIITNDSLNQSWKATTKKILIRVTRLNKKSIIHNRYRRELVEAIQTSDFVINIAKAMENFESTEEIWGMAKKVAIAVFVFVSLCIICCIVTTICICIKCCCGNKNNKRMRNQDFTTTSQPIVIHTGSPNYQQTPLQTWNSENHPMLPQPSAPPQPMDDFLMERPPPYEKICTSR</sequence>
<dbReference type="AlphaFoldDB" id="A0A814N7G9"/>
<keyword evidence="2" id="KW-0812">Transmembrane</keyword>
<accession>A0A814N7G9</accession>
<keyword evidence="2" id="KW-1133">Transmembrane helix</keyword>
<dbReference type="Proteomes" id="UP000663882">
    <property type="component" value="Unassembled WGS sequence"/>
</dbReference>